<keyword evidence="4" id="KW-1185">Reference proteome</keyword>
<organism evidence="3 4">
    <name type="scientific">Nannocystis pusilla</name>
    <dbReference type="NCBI Taxonomy" id="889268"/>
    <lineage>
        <taxon>Bacteria</taxon>
        <taxon>Pseudomonadati</taxon>
        <taxon>Myxococcota</taxon>
        <taxon>Polyangia</taxon>
        <taxon>Nannocystales</taxon>
        <taxon>Nannocystaceae</taxon>
        <taxon>Nannocystis</taxon>
    </lineage>
</organism>
<sequence>MSVFADSRKVTHKGSGQTEVAAPPDVCKTPSPGGPVPVPYVNAAQNSQLAGGSKRTAIAGNPIALASSNLRTSTGDEPGTAGGGLMSNKVKGKLTWGSSSPDVLVEGKGVVRFMDVTQHNGNSFNTAFIEQGGTGFAYGDDFDSECPLCKKSPESHAIKEETAEESSLDVAQKILRDLKAREDAWKRANEALESAAAELRRLKDTTATLKPATLQAREANIIALVQRRDALESHRRGSSNGYMFGVMVCLTGKKFAAVSGDEVPEGFKAIAERYGCTIVAEAATLADFQRLNPRTEQVAEAWKEVDRKHQEDAKGYNNKPGKCAGAKLVGKSGHIARSMTEIYFPFSGGRRTLTFNVIYRGPQQFAPAAGPWVPPTALDMADAGEATLVERREMRRKSEVTVPSCQACQDTLYMARCDIEGKSCG</sequence>
<feature type="region of interest" description="Disordered" evidence="2">
    <location>
        <begin position="68"/>
        <end position="87"/>
    </location>
</feature>
<feature type="region of interest" description="Disordered" evidence="2">
    <location>
        <begin position="1"/>
        <end position="33"/>
    </location>
</feature>
<evidence type="ECO:0000256" key="2">
    <source>
        <dbReference type="SAM" id="MobiDB-lite"/>
    </source>
</evidence>
<dbReference type="Pfam" id="PF13665">
    <property type="entry name" value="Tox-PAAR-like"/>
    <property type="match status" value="1"/>
</dbReference>
<protein>
    <submittedName>
        <fullName evidence="3">DUF4150 domain-containing protein</fullName>
    </submittedName>
</protein>
<gene>
    <name evidence="3" type="ORF">OV079_03685</name>
</gene>
<dbReference type="Proteomes" id="UP001150924">
    <property type="component" value="Unassembled WGS sequence"/>
</dbReference>
<keyword evidence="1" id="KW-0175">Coiled coil</keyword>
<dbReference type="AlphaFoldDB" id="A0A9X3EJ72"/>
<accession>A0A9X3EJ72</accession>
<reference evidence="3" key="1">
    <citation type="submission" date="2022-11" db="EMBL/GenBank/DDBJ databases">
        <title>Minimal conservation of predation-associated metabolite biosynthetic gene clusters underscores biosynthetic potential of Myxococcota including descriptions for ten novel species: Archangium lansinium sp. nov., Myxococcus landrumus sp. nov., Nannocystis bai.</title>
        <authorList>
            <person name="Ahearne A."/>
            <person name="Stevens C."/>
            <person name="Phillips K."/>
        </authorList>
    </citation>
    <scope>NUCLEOTIDE SEQUENCE</scope>
    <source>
        <strain evidence="3">Na p29</strain>
    </source>
</reference>
<feature type="coiled-coil region" evidence="1">
    <location>
        <begin position="175"/>
        <end position="205"/>
    </location>
</feature>
<comment type="caution">
    <text evidence="3">The sequence shown here is derived from an EMBL/GenBank/DDBJ whole genome shotgun (WGS) entry which is preliminary data.</text>
</comment>
<evidence type="ECO:0000313" key="4">
    <source>
        <dbReference type="Proteomes" id="UP001150924"/>
    </source>
</evidence>
<evidence type="ECO:0000256" key="1">
    <source>
        <dbReference type="SAM" id="Coils"/>
    </source>
</evidence>
<dbReference type="RefSeq" id="WP_267766255.1">
    <property type="nucleotide sequence ID" value="NZ_JAPNKE010000002.1"/>
</dbReference>
<evidence type="ECO:0000313" key="3">
    <source>
        <dbReference type="EMBL" id="MCY1004685.1"/>
    </source>
</evidence>
<proteinExistence type="predicted"/>
<dbReference type="EMBL" id="JAPNKE010000002">
    <property type="protein sequence ID" value="MCY1004685.1"/>
    <property type="molecule type" value="Genomic_DNA"/>
</dbReference>
<name>A0A9X3EJ72_9BACT</name>